<accession>A0ACA9KAC2</accession>
<gene>
    <name evidence="1" type="ORF">RPERSI_LOCUS207</name>
</gene>
<sequence>MKNEIHITSRDPGPWVVDSAKLLIGGVTILSLTSKLSLRSDQKVLAKLFGKEYGVDKIDFKIGSD</sequence>
<reference evidence="1" key="1">
    <citation type="submission" date="2021-06" db="EMBL/GenBank/DDBJ databases">
        <authorList>
            <person name="Kallberg Y."/>
            <person name="Tangrot J."/>
            <person name="Rosling A."/>
        </authorList>
    </citation>
    <scope>NUCLEOTIDE SEQUENCE</scope>
    <source>
        <strain evidence="1">MA461A</strain>
    </source>
</reference>
<name>A0ACA9KAC2_9GLOM</name>
<comment type="caution">
    <text evidence="1">The sequence shown here is derived from an EMBL/GenBank/DDBJ whole genome shotgun (WGS) entry which is preliminary data.</text>
</comment>
<protein>
    <submittedName>
        <fullName evidence="1">246_t:CDS:1</fullName>
    </submittedName>
</protein>
<organism evidence="1 2">
    <name type="scientific">Racocetra persica</name>
    <dbReference type="NCBI Taxonomy" id="160502"/>
    <lineage>
        <taxon>Eukaryota</taxon>
        <taxon>Fungi</taxon>
        <taxon>Fungi incertae sedis</taxon>
        <taxon>Mucoromycota</taxon>
        <taxon>Glomeromycotina</taxon>
        <taxon>Glomeromycetes</taxon>
        <taxon>Diversisporales</taxon>
        <taxon>Gigasporaceae</taxon>
        <taxon>Racocetra</taxon>
    </lineage>
</organism>
<dbReference type="EMBL" id="CAJVQC010000155">
    <property type="protein sequence ID" value="CAG8462287.1"/>
    <property type="molecule type" value="Genomic_DNA"/>
</dbReference>
<dbReference type="Proteomes" id="UP000789920">
    <property type="component" value="Unassembled WGS sequence"/>
</dbReference>
<evidence type="ECO:0000313" key="1">
    <source>
        <dbReference type="EMBL" id="CAG8462287.1"/>
    </source>
</evidence>
<proteinExistence type="predicted"/>
<evidence type="ECO:0000313" key="2">
    <source>
        <dbReference type="Proteomes" id="UP000789920"/>
    </source>
</evidence>
<keyword evidence="2" id="KW-1185">Reference proteome</keyword>